<dbReference type="InterPro" id="IPR023228">
    <property type="entry name" value="SAM_OH_AdoTrfase_N_sf"/>
</dbReference>
<dbReference type="Proteomes" id="UP000054092">
    <property type="component" value="Unassembled WGS sequence"/>
</dbReference>
<evidence type="ECO:0000313" key="6">
    <source>
        <dbReference type="Proteomes" id="UP000054092"/>
    </source>
</evidence>
<dbReference type="PANTHER" id="PTHR35092:SF1">
    <property type="entry name" value="CHLORINASE MJ1651"/>
    <property type="match status" value="1"/>
</dbReference>
<dbReference type="InterPro" id="IPR023227">
    <property type="entry name" value="SAM_OH_AdoTrfase_C_sf"/>
</dbReference>
<evidence type="ECO:0000256" key="1">
    <source>
        <dbReference type="ARBA" id="ARBA00022691"/>
    </source>
</evidence>
<organism evidence="5 6">
    <name type="scientific">Mesotoga prima</name>
    <dbReference type="NCBI Taxonomy" id="1184387"/>
    <lineage>
        <taxon>Bacteria</taxon>
        <taxon>Thermotogati</taxon>
        <taxon>Thermotogota</taxon>
        <taxon>Thermotogae</taxon>
        <taxon>Kosmotogales</taxon>
        <taxon>Kosmotogaceae</taxon>
        <taxon>Mesotoga</taxon>
    </lineage>
</organism>
<dbReference type="Pfam" id="PF01887">
    <property type="entry name" value="SAM_HAT_N"/>
    <property type="match status" value="1"/>
</dbReference>
<dbReference type="PANTHER" id="PTHR35092">
    <property type="entry name" value="CHLORINASE MJ1651"/>
    <property type="match status" value="1"/>
</dbReference>
<feature type="domain" description="S-adenosyl-l-methionine hydroxide adenosyltransferase N-terminal" evidence="3">
    <location>
        <begin position="2"/>
        <end position="147"/>
    </location>
</feature>
<dbReference type="EMBL" id="LGGP01000298">
    <property type="protein sequence ID" value="KUK79097.1"/>
    <property type="molecule type" value="Genomic_DNA"/>
</dbReference>
<evidence type="ECO:0000313" key="5">
    <source>
        <dbReference type="EMBL" id="KUK79097.1"/>
    </source>
</evidence>
<dbReference type="SUPFAM" id="SSF102522">
    <property type="entry name" value="Bacterial fluorinating enzyme, N-terminal domain"/>
    <property type="match status" value="1"/>
</dbReference>
<evidence type="ECO:0000259" key="3">
    <source>
        <dbReference type="Pfam" id="PF01887"/>
    </source>
</evidence>
<evidence type="ECO:0000259" key="4">
    <source>
        <dbReference type="Pfam" id="PF20257"/>
    </source>
</evidence>
<dbReference type="Pfam" id="PF20257">
    <property type="entry name" value="SAM_HAT_C"/>
    <property type="match status" value="1"/>
</dbReference>
<evidence type="ECO:0000256" key="2">
    <source>
        <dbReference type="ARBA" id="ARBA00024035"/>
    </source>
</evidence>
<comment type="similarity">
    <text evidence="2">Belongs to the SAM hydrolase / SAM-dependent halogenase family.</text>
</comment>
<gene>
    <name evidence="5" type="ORF">XD94_1496</name>
</gene>
<reference evidence="6" key="1">
    <citation type="journal article" date="2015" name="MBio">
        <title>Genome-Resolved Metagenomic Analysis Reveals Roles for Candidate Phyla and Other Microbial Community Members in Biogeochemical Transformations in Oil Reservoirs.</title>
        <authorList>
            <person name="Hu P."/>
            <person name="Tom L."/>
            <person name="Singh A."/>
            <person name="Thomas B.C."/>
            <person name="Baker B.J."/>
            <person name="Piceno Y.M."/>
            <person name="Andersen G.L."/>
            <person name="Banfield J.F."/>
        </authorList>
    </citation>
    <scope>NUCLEOTIDE SEQUENCE [LARGE SCALE GENOMIC DNA]</scope>
</reference>
<dbReference type="InterPro" id="IPR046469">
    <property type="entry name" value="SAM_HAT_N"/>
</dbReference>
<protein>
    <recommendedName>
        <fullName evidence="7">Adenosyl-chloride synthase</fullName>
    </recommendedName>
</protein>
<sequence>MIAFLSDWGLSSYYVGVAKAAIKEVNRKAEIIDICHDIKPFSIKHGAYVVQRVIRDLPKDAVFLAVVDPGVGTSRKPIMMILKDGRRLVGPDNGLFTFVGEEYGIHEIRELENREYHRGSSRSFHGRDIFAPVAAYVDAGVEPEKLGSRLMNFEYLKYKKPVRDGNTIMGETAFYDHFGNLETNIPASLGKDLEEGDTLEIVKGRRPFKLTFGNTYYDVNPGNLMAHFDSAGFLEITVNKGSAQHFLSIEEGEPITLVKV</sequence>
<dbReference type="SUPFAM" id="SSF101852">
    <property type="entry name" value="Bacterial fluorinating enzyme, C-terminal domain"/>
    <property type="match status" value="1"/>
</dbReference>
<accession>A0A101HLP1</accession>
<dbReference type="PATRIC" id="fig|1184387.3.peg.1977"/>
<dbReference type="PIRSF" id="PIRSF006779">
    <property type="entry name" value="UCP006779"/>
    <property type="match status" value="1"/>
</dbReference>
<dbReference type="Gene3D" id="3.40.50.10790">
    <property type="entry name" value="S-adenosyl-l-methionine hydroxide adenosyltransferase, N-terminal"/>
    <property type="match status" value="1"/>
</dbReference>
<proteinExistence type="inferred from homology"/>
<comment type="caution">
    <text evidence="5">The sequence shown here is derived from an EMBL/GenBank/DDBJ whole genome shotgun (WGS) entry which is preliminary data.</text>
</comment>
<dbReference type="InterPro" id="IPR046470">
    <property type="entry name" value="SAM_HAT_C"/>
</dbReference>
<evidence type="ECO:0008006" key="7">
    <source>
        <dbReference type="Google" id="ProtNLM"/>
    </source>
</evidence>
<dbReference type="AlphaFoldDB" id="A0A101HLP1"/>
<dbReference type="InterPro" id="IPR002747">
    <property type="entry name" value="SAM_OH_AdoTrfase"/>
</dbReference>
<dbReference type="Gene3D" id="2.40.30.90">
    <property type="entry name" value="Bacterial fluorinating enzyme like"/>
    <property type="match status" value="1"/>
</dbReference>
<name>A0A101HLP1_9BACT</name>
<keyword evidence="1" id="KW-0949">S-adenosyl-L-methionine</keyword>
<feature type="domain" description="S-adenosyl-l-methionine hydroxide adenosyltransferase C-terminal" evidence="4">
    <location>
        <begin position="171"/>
        <end position="256"/>
    </location>
</feature>